<evidence type="ECO:0000313" key="2">
    <source>
        <dbReference type="Proteomes" id="UP001163324"/>
    </source>
</evidence>
<proteinExistence type="predicted"/>
<accession>A0ACC0V5J1</accession>
<protein>
    <submittedName>
        <fullName evidence="1">Uncharacterized protein</fullName>
    </submittedName>
</protein>
<name>A0ACC0V5J1_9HYPO</name>
<reference evidence="1" key="1">
    <citation type="submission" date="2022-10" db="EMBL/GenBank/DDBJ databases">
        <title>Complete Genome of Trichothecium roseum strain YXFP-22015, a Plant Pathogen Isolated from Citrus.</title>
        <authorList>
            <person name="Wang Y."/>
            <person name="Zhu L."/>
        </authorList>
    </citation>
    <scope>NUCLEOTIDE SEQUENCE</scope>
    <source>
        <strain evidence="1">YXFP-22015</strain>
    </source>
</reference>
<gene>
    <name evidence="1" type="ORF">N3K66_003285</name>
</gene>
<organism evidence="1 2">
    <name type="scientific">Trichothecium roseum</name>
    <dbReference type="NCBI Taxonomy" id="47278"/>
    <lineage>
        <taxon>Eukaryota</taxon>
        <taxon>Fungi</taxon>
        <taxon>Dikarya</taxon>
        <taxon>Ascomycota</taxon>
        <taxon>Pezizomycotina</taxon>
        <taxon>Sordariomycetes</taxon>
        <taxon>Hypocreomycetidae</taxon>
        <taxon>Hypocreales</taxon>
        <taxon>Hypocreales incertae sedis</taxon>
        <taxon>Trichothecium</taxon>
    </lineage>
</organism>
<evidence type="ECO:0000313" key="1">
    <source>
        <dbReference type="EMBL" id="KAI9901468.1"/>
    </source>
</evidence>
<comment type="caution">
    <text evidence="1">The sequence shown here is derived from an EMBL/GenBank/DDBJ whole genome shotgun (WGS) entry which is preliminary data.</text>
</comment>
<sequence length="444" mass="47950">MKLLSVSRHLALGLAALSGQAQSFPTSENLGRLARLDARTPEQLHEKLLQLRQKGLLFDSLAAPIQVDGDHEFQPPDFAKGDQRGPCPGLNALTNHGYLSRDGVVGFVEVIEGINTVFGMGIELATILAVMGTAGVGNPLSLNPGFSIGGKSSKSNNILGNLLGLLGTPRGLDGSHNWIEADSSNTRDDISMTGDATTMNMDLFMEVYDSFEGKEALTMEDIGNRAAKRLEDSIATNPEFYYGPYTGFVARNAGYAFSGRLLSNHSEEHPQGGHLTRDVFQSFWGVYEDDKGNLEYKKGWERIPENWYRISGEYGLVPLNLDLVSWVLQHPELASIGGNMGEVNSFAGVDLSNITGGVLNTASLLEGNNLICFTLEIVKTFAPNSLSPLFSTLEKPLALINNAILDPLLDLNCPAFKELEEGGDDLLASLLDKFPGAKKSGFAL</sequence>
<dbReference type="Proteomes" id="UP001163324">
    <property type="component" value="Chromosome 3"/>
</dbReference>
<dbReference type="EMBL" id="CM047942">
    <property type="protein sequence ID" value="KAI9901468.1"/>
    <property type="molecule type" value="Genomic_DNA"/>
</dbReference>
<keyword evidence="2" id="KW-1185">Reference proteome</keyword>